<dbReference type="EMBL" id="JARBHB010000007">
    <property type="protein sequence ID" value="KAJ8879660.1"/>
    <property type="molecule type" value="Genomic_DNA"/>
</dbReference>
<comment type="caution">
    <text evidence="1">The sequence shown here is derived from an EMBL/GenBank/DDBJ whole genome shotgun (WGS) entry which is preliminary data.</text>
</comment>
<organism evidence="1 2">
    <name type="scientific">Dryococelus australis</name>
    <dbReference type="NCBI Taxonomy" id="614101"/>
    <lineage>
        <taxon>Eukaryota</taxon>
        <taxon>Metazoa</taxon>
        <taxon>Ecdysozoa</taxon>
        <taxon>Arthropoda</taxon>
        <taxon>Hexapoda</taxon>
        <taxon>Insecta</taxon>
        <taxon>Pterygota</taxon>
        <taxon>Neoptera</taxon>
        <taxon>Polyneoptera</taxon>
        <taxon>Phasmatodea</taxon>
        <taxon>Verophasmatodea</taxon>
        <taxon>Anareolatae</taxon>
        <taxon>Phasmatidae</taxon>
        <taxon>Eurycanthinae</taxon>
        <taxon>Dryococelus</taxon>
    </lineage>
</organism>
<evidence type="ECO:0000313" key="1">
    <source>
        <dbReference type="EMBL" id="KAJ8879660.1"/>
    </source>
</evidence>
<keyword evidence="2" id="KW-1185">Reference proteome</keyword>
<evidence type="ECO:0000313" key="2">
    <source>
        <dbReference type="Proteomes" id="UP001159363"/>
    </source>
</evidence>
<proteinExistence type="predicted"/>
<name>A0ABQ9H5T7_9NEOP</name>
<accession>A0ABQ9H5T7</accession>
<sequence>MQICMQEYFSIGQYVLVGCFYLYETYPCIPKHMFSLVEPTAYSQAVLHQYKRLLKLASAHLIDNNPCAMSIGILLMKISQFRHYLMSVYRGKSSNWFWSAVKNLIWMPCRACLLGRC</sequence>
<gene>
    <name evidence="1" type="ORF">PR048_020268</name>
</gene>
<protein>
    <submittedName>
        <fullName evidence="1">Uncharacterized protein</fullName>
    </submittedName>
</protein>
<dbReference type="Proteomes" id="UP001159363">
    <property type="component" value="Chromosome 6"/>
</dbReference>
<reference evidence="1 2" key="1">
    <citation type="submission" date="2023-02" db="EMBL/GenBank/DDBJ databases">
        <title>LHISI_Scaffold_Assembly.</title>
        <authorList>
            <person name="Stuart O.P."/>
            <person name="Cleave R."/>
            <person name="Magrath M.J.L."/>
            <person name="Mikheyev A.S."/>
        </authorList>
    </citation>
    <scope>NUCLEOTIDE SEQUENCE [LARGE SCALE GENOMIC DNA]</scope>
    <source>
        <strain evidence="1">Daus_M_001</strain>
        <tissue evidence="1">Leg muscle</tissue>
    </source>
</reference>